<dbReference type="InterPro" id="IPR005116">
    <property type="entry name" value="Transp-assoc_OB_typ1"/>
</dbReference>
<dbReference type="PANTHER" id="PTHR43514:SF4">
    <property type="entry name" value="ABC TRANSPORTER I FAMILY MEMBER 10"/>
    <property type="match status" value="1"/>
</dbReference>
<keyword evidence="14" id="KW-1185">Reference proteome</keyword>
<evidence type="ECO:0000259" key="12">
    <source>
        <dbReference type="PROSITE" id="PS51866"/>
    </source>
</evidence>
<evidence type="ECO:0000256" key="10">
    <source>
        <dbReference type="PROSITE-ProRule" id="PRU01213"/>
    </source>
</evidence>
<evidence type="ECO:0000313" key="13">
    <source>
        <dbReference type="EMBL" id="KAB7739591.1"/>
    </source>
</evidence>
<dbReference type="SUPFAM" id="SSF50331">
    <property type="entry name" value="MOP-like"/>
    <property type="match status" value="1"/>
</dbReference>
<dbReference type="EMBL" id="WESC01000009">
    <property type="protein sequence ID" value="KAB7739591.1"/>
    <property type="molecule type" value="Genomic_DNA"/>
</dbReference>
<dbReference type="AlphaFoldDB" id="A0A6N6VKU6"/>
<feature type="domain" description="ABC transporter" evidence="11">
    <location>
        <begin position="1"/>
        <end position="235"/>
    </location>
</feature>
<sequence>MSGTQLSVRVTQRVEGFALDVAFEAGPGVTGIIGPSGAGKSMTLGAIAGLARPQSGRIALDNRVFVDTARGVFMPPEQRRVGYVFQEARLFPHLSVAENLDYGARRRGGAGTMPRAEVIDLLGLGALLDRRPHRLSGGEAQRVAIGRALLSAPQLLLMDEPLSSLDIRRRREIMPFIEALHRRLDLPILFVSHNIDEIVRLADRVLVLHGGRVAACGEVAEVLNRLDVQSLILGEDGSAADPATIIEARVSHHDDAHHLTELDIGGATLAVAELALAPGARVRLRLHARDIALATERPTALSIQNVIEAKIVEIKAAGPSQVDVKLAVGAELRLFARITNRAAEQLQLATGRPVWALVKSVALASDMSESGRMA</sequence>
<dbReference type="GO" id="GO:0015098">
    <property type="term" value="F:molybdate ion transmembrane transporter activity"/>
    <property type="evidence" value="ECO:0007669"/>
    <property type="project" value="InterPro"/>
</dbReference>
<dbReference type="GO" id="GO:0016020">
    <property type="term" value="C:membrane"/>
    <property type="evidence" value="ECO:0007669"/>
    <property type="project" value="InterPro"/>
</dbReference>
<dbReference type="PROSITE" id="PS50893">
    <property type="entry name" value="ABC_TRANSPORTER_2"/>
    <property type="match status" value="1"/>
</dbReference>
<organism evidence="13 14">
    <name type="scientific">Parvibaculum sedimenti</name>
    <dbReference type="NCBI Taxonomy" id="2608632"/>
    <lineage>
        <taxon>Bacteria</taxon>
        <taxon>Pseudomonadati</taxon>
        <taxon>Pseudomonadota</taxon>
        <taxon>Alphaproteobacteria</taxon>
        <taxon>Hyphomicrobiales</taxon>
        <taxon>Parvibaculaceae</taxon>
        <taxon>Parvibaculum</taxon>
    </lineage>
</organism>
<dbReference type="InterPro" id="IPR027417">
    <property type="entry name" value="P-loop_NTPase"/>
</dbReference>
<keyword evidence="3" id="KW-1003">Cell membrane</keyword>
<keyword evidence="7 13" id="KW-0067">ATP-binding</keyword>
<dbReference type="PANTHER" id="PTHR43514">
    <property type="entry name" value="ABC TRANSPORTER I FAMILY MEMBER 10"/>
    <property type="match status" value="1"/>
</dbReference>
<dbReference type="PROSITE" id="PS50890">
    <property type="entry name" value="PUA"/>
    <property type="match status" value="1"/>
</dbReference>
<evidence type="ECO:0000256" key="7">
    <source>
        <dbReference type="ARBA" id="ARBA00022840"/>
    </source>
</evidence>
<feature type="domain" description="Mop" evidence="12">
    <location>
        <begin position="300"/>
        <end position="367"/>
    </location>
</feature>
<dbReference type="InterPro" id="IPR050334">
    <property type="entry name" value="Molybdenum_import_ModC"/>
</dbReference>
<accession>A0A6N6VKU6</accession>
<keyword evidence="6" id="KW-0547">Nucleotide-binding</keyword>
<dbReference type="PROSITE" id="PS00211">
    <property type="entry name" value="ABC_TRANSPORTER_1"/>
    <property type="match status" value="1"/>
</dbReference>
<evidence type="ECO:0000256" key="3">
    <source>
        <dbReference type="ARBA" id="ARBA00022475"/>
    </source>
</evidence>
<name>A0A6N6VKU6_9HYPH</name>
<dbReference type="InterPro" id="IPR004606">
    <property type="entry name" value="Mop_domain"/>
</dbReference>
<dbReference type="InterPro" id="IPR003439">
    <property type="entry name" value="ABC_transporter-like_ATP-bd"/>
</dbReference>
<dbReference type="GO" id="GO:0016887">
    <property type="term" value="F:ATP hydrolysis activity"/>
    <property type="evidence" value="ECO:0007669"/>
    <property type="project" value="InterPro"/>
</dbReference>
<keyword evidence="5" id="KW-0997">Cell inner membrane</keyword>
<reference evidence="13 14" key="1">
    <citation type="submission" date="2019-09" db="EMBL/GenBank/DDBJ databases">
        <title>Parvibaculum sedimenti sp. nov., isolated from sediment.</title>
        <authorList>
            <person name="Wang Y."/>
        </authorList>
    </citation>
    <scope>NUCLEOTIDE SEQUENCE [LARGE SCALE GENOMIC DNA]</scope>
    <source>
        <strain evidence="13 14">HXT-9</strain>
    </source>
</reference>
<gene>
    <name evidence="13" type="primary">modC</name>
    <name evidence="13" type="ORF">F2P47_10915</name>
</gene>
<dbReference type="SUPFAM" id="SSF52540">
    <property type="entry name" value="P-loop containing nucleoside triphosphate hydrolases"/>
    <property type="match status" value="1"/>
</dbReference>
<evidence type="ECO:0000256" key="5">
    <source>
        <dbReference type="ARBA" id="ARBA00022519"/>
    </source>
</evidence>
<dbReference type="InterPro" id="IPR017871">
    <property type="entry name" value="ABC_transporter-like_CS"/>
</dbReference>
<keyword evidence="8" id="KW-1278">Translocase</keyword>
<dbReference type="GO" id="GO:0140359">
    <property type="term" value="F:ABC-type transporter activity"/>
    <property type="evidence" value="ECO:0007669"/>
    <property type="project" value="InterPro"/>
</dbReference>
<dbReference type="NCBIfam" id="TIGR02142">
    <property type="entry name" value="modC_ABC"/>
    <property type="match status" value="1"/>
</dbReference>
<dbReference type="SMART" id="SM00382">
    <property type="entry name" value="AAA"/>
    <property type="match status" value="1"/>
</dbReference>
<dbReference type="Gene3D" id="3.40.50.300">
    <property type="entry name" value="P-loop containing nucleotide triphosphate hydrolases"/>
    <property type="match status" value="1"/>
</dbReference>
<dbReference type="Pfam" id="PF03459">
    <property type="entry name" value="TOBE"/>
    <property type="match status" value="1"/>
</dbReference>
<evidence type="ECO:0000256" key="2">
    <source>
        <dbReference type="ARBA" id="ARBA00022448"/>
    </source>
</evidence>
<proteinExistence type="inferred from homology"/>
<keyword evidence="9" id="KW-0472">Membrane</keyword>
<dbReference type="InterPro" id="IPR003593">
    <property type="entry name" value="AAA+_ATPase"/>
</dbReference>
<dbReference type="Gene3D" id="2.40.50.100">
    <property type="match status" value="1"/>
</dbReference>
<evidence type="ECO:0000259" key="11">
    <source>
        <dbReference type="PROSITE" id="PS50893"/>
    </source>
</evidence>
<evidence type="ECO:0000256" key="6">
    <source>
        <dbReference type="ARBA" id="ARBA00022741"/>
    </source>
</evidence>
<evidence type="ECO:0000313" key="14">
    <source>
        <dbReference type="Proteomes" id="UP000468901"/>
    </source>
</evidence>
<evidence type="ECO:0000256" key="9">
    <source>
        <dbReference type="ARBA" id="ARBA00023136"/>
    </source>
</evidence>
<comment type="similarity">
    <text evidence="1">Belongs to the ABC transporter superfamily.</text>
</comment>
<dbReference type="PROSITE" id="PS51866">
    <property type="entry name" value="MOP"/>
    <property type="match status" value="1"/>
</dbReference>
<dbReference type="InterPro" id="IPR011868">
    <property type="entry name" value="ModC_ABC_ATP-bd"/>
</dbReference>
<dbReference type="Pfam" id="PF00005">
    <property type="entry name" value="ABC_tran"/>
    <property type="match status" value="1"/>
</dbReference>
<dbReference type="GO" id="GO:0005524">
    <property type="term" value="F:ATP binding"/>
    <property type="evidence" value="ECO:0007669"/>
    <property type="project" value="UniProtKB-KW"/>
</dbReference>
<evidence type="ECO:0000256" key="4">
    <source>
        <dbReference type="ARBA" id="ARBA00022505"/>
    </source>
</evidence>
<evidence type="ECO:0000256" key="1">
    <source>
        <dbReference type="ARBA" id="ARBA00005417"/>
    </source>
</evidence>
<comment type="caution">
    <text evidence="13">The sequence shown here is derived from an EMBL/GenBank/DDBJ whole genome shotgun (WGS) entry which is preliminary data.</text>
</comment>
<dbReference type="RefSeq" id="WP_152216399.1">
    <property type="nucleotide sequence ID" value="NZ_WESC01000009.1"/>
</dbReference>
<dbReference type="InterPro" id="IPR008995">
    <property type="entry name" value="Mo/tungstate-bd_C_term_dom"/>
</dbReference>
<keyword evidence="2" id="KW-0813">Transport</keyword>
<keyword evidence="4 10" id="KW-0500">Molybdenum</keyword>
<dbReference type="Proteomes" id="UP000468901">
    <property type="component" value="Unassembled WGS sequence"/>
</dbReference>
<protein>
    <submittedName>
        <fullName evidence="13">Molybdenum ABC transporter ATP-binding protein</fullName>
    </submittedName>
</protein>
<evidence type="ECO:0000256" key="8">
    <source>
        <dbReference type="ARBA" id="ARBA00022967"/>
    </source>
</evidence>